<sequence length="365" mass="39653">MKIATSDIQLQGNYSASKRLETQEKMRAWIGDQRPDFEGRRNNLIENRPTSSAAQSDQVQLSDAAKSAQTQEAQAITNIDDEIAKDPRYAFIKYLVELLTGRKITTLSTADMKASGASACPPAAANTDSPQATPAAAPPATKRAGWGVEIERHSSYTETEQSSFQASGTITTADNKTIEFNLSFNLQRSYHEESSEQIRLGDAKKVDPLILNFSGNSAQLTSQKFAFDLNADGKKENISFVQGSGFLAFDKNGDGKINDGSELFGPGTGNGFAELAAYDSDGNHWIDENDAVYQKLQVWTKDGSGKDQLQSLKQANVGALYLGNVSTPFELKNSQNQSDGQLRASGLWLTEDGKAKTMQQVDLVV</sequence>
<feature type="compositionally biased region" description="Low complexity" evidence="1">
    <location>
        <begin position="114"/>
        <end position="125"/>
    </location>
</feature>
<protein>
    <recommendedName>
        <fullName evidence="4">VCBS repeat-containing protein</fullName>
    </recommendedName>
</protein>
<keyword evidence="3" id="KW-1185">Reference proteome</keyword>
<name>A0ABV6I8P9_9BURK</name>
<dbReference type="Proteomes" id="UP001589844">
    <property type="component" value="Unassembled WGS sequence"/>
</dbReference>
<feature type="region of interest" description="Disordered" evidence="1">
    <location>
        <begin position="114"/>
        <end position="143"/>
    </location>
</feature>
<feature type="compositionally biased region" description="Basic and acidic residues" evidence="1">
    <location>
        <begin position="31"/>
        <end position="43"/>
    </location>
</feature>
<dbReference type="EMBL" id="JBHLXJ010000002">
    <property type="protein sequence ID" value="MFC0348196.1"/>
    <property type="molecule type" value="Genomic_DNA"/>
</dbReference>
<gene>
    <name evidence="2" type="ORF">ACFFJH_00090</name>
</gene>
<dbReference type="PANTHER" id="PTHR39431">
    <property type="entry name" value="FRPA/C-RELATED PROTEIN"/>
    <property type="match status" value="1"/>
</dbReference>
<dbReference type="PANTHER" id="PTHR39431:SF1">
    <property type="entry name" value="FRPA_C-RELATED PROTEIN"/>
    <property type="match status" value="1"/>
</dbReference>
<evidence type="ECO:0008006" key="4">
    <source>
        <dbReference type="Google" id="ProtNLM"/>
    </source>
</evidence>
<organism evidence="2 3">
    <name type="scientific">Undibacterium danionis</name>
    <dbReference type="NCBI Taxonomy" id="1812100"/>
    <lineage>
        <taxon>Bacteria</taxon>
        <taxon>Pseudomonadati</taxon>
        <taxon>Pseudomonadota</taxon>
        <taxon>Betaproteobacteria</taxon>
        <taxon>Burkholderiales</taxon>
        <taxon>Oxalobacteraceae</taxon>
        <taxon>Undibacterium</taxon>
    </lineage>
</organism>
<proteinExistence type="predicted"/>
<reference evidence="2 3" key="1">
    <citation type="submission" date="2024-09" db="EMBL/GenBank/DDBJ databases">
        <authorList>
            <person name="Sun Q."/>
            <person name="Mori K."/>
        </authorList>
    </citation>
    <scope>NUCLEOTIDE SEQUENCE [LARGE SCALE GENOMIC DNA]</scope>
    <source>
        <strain evidence="2 3">CCM 8677</strain>
    </source>
</reference>
<feature type="region of interest" description="Disordered" evidence="1">
    <location>
        <begin position="31"/>
        <end position="66"/>
    </location>
</feature>
<accession>A0ABV6I8P9</accession>
<evidence type="ECO:0000313" key="2">
    <source>
        <dbReference type="EMBL" id="MFC0348196.1"/>
    </source>
</evidence>
<feature type="compositionally biased region" description="Low complexity" evidence="1">
    <location>
        <begin position="132"/>
        <end position="141"/>
    </location>
</feature>
<evidence type="ECO:0000313" key="3">
    <source>
        <dbReference type="Proteomes" id="UP001589844"/>
    </source>
</evidence>
<evidence type="ECO:0000256" key="1">
    <source>
        <dbReference type="SAM" id="MobiDB-lite"/>
    </source>
</evidence>
<dbReference type="RefSeq" id="WP_390209216.1">
    <property type="nucleotide sequence ID" value="NZ_JBHLXJ010000002.1"/>
</dbReference>
<comment type="caution">
    <text evidence="2">The sequence shown here is derived from an EMBL/GenBank/DDBJ whole genome shotgun (WGS) entry which is preliminary data.</text>
</comment>
<feature type="compositionally biased region" description="Polar residues" evidence="1">
    <location>
        <begin position="44"/>
        <end position="66"/>
    </location>
</feature>